<dbReference type="Gene3D" id="1.10.101.10">
    <property type="entry name" value="PGBD-like superfamily/PGBD"/>
    <property type="match status" value="1"/>
</dbReference>
<comment type="caution">
    <text evidence="10">The sequence shown here is derived from an EMBL/GenBank/DDBJ whole genome shotgun (WGS) entry which is preliminary data.</text>
</comment>
<dbReference type="SUPFAM" id="SSF141523">
    <property type="entry name" value="L,D-transpeptidase catalytic domain-like"/>
    <property type="match status" value="1"/>
</dbReference>
<dbReference type="PROSITE" id="PS52029">
    <property type="entry name" value="LD_TPASE"/>
    <property type="match status" value="1"/>
</dbReference>
<dbReference type="InterPro" id="IPR036366">
    <property type="entry name" value="PGBDSf"/>
</dbReference>
<evidence type="ECO:0000256" key="3">
    <source>
        <dbReference type="ARBA" id="ARBA00022679"/>
    </source>
</evidence>
<evidence type="ECO:0000313" key="10">
    <source>
        <dbReference type="EMBL" id="KAB0269273.1"/>
    </source>
</evidence>
<evidence type="ECO:0000256" key="1">
    <source>
        <dbReference type="ARBA" id="ARBA00004752"/>
    </source>
</evidence>
<dbReference type="GO" id="GO:0008360">
    <property type="term" value="P:regulation of cell shape"/>
    <property type="evidence" value="ECO:0007669"/>
    <property type="project" value="UniProtKB-UniRule"/>
</dbReference>
<dbReference type="Proteomes" id="UP000325684">
    <property type="component" value="Unassembled WGS sequence"/>
</dbReference>
<feature type="chain" id="PRO_5024398382" evidence="8">
    <location>
        <begin position="28"/>
        <end position="590"/>
    </location>
</feature>
<dbReference type="InterPro" id="IPR002477">
    <property type="entry name" value="Peptidoglycan-bd-like"/>
</dbReference>
<keyword evidence="3" id="KW-0808">Transferase</keyword>
<dbReference type="UniPathway" id="UPA00219"/>
<keyword evidence="11" id="KW-1185">Reference proteome</keyword>
<evidence type="ECO:0000256" key="7">
    <source>
        <dbReference type="PROSITE-ProRule" id="PRU01373"/>
    </source>
</evidence>
<dbReference type="InterPro" id="IPR045380">
    <property type="entry name" value="LD_TPept_scaffold_dom"/>
</dbReference>
<dbReference type="GO" id="GO:0071555">
    <property type="term" value="P:cell wall organization"/>
    <property type="evidence" value="ECO:0007669"/>
    <property type="project" value="UniProtKB-UniRule"/>
</dbReference>
<accession>A0A5N3PHY8</accession>
<evidence type="ECO:0000256" key="4">
    <source>
        <dbReference type="ARBA" id="ARBA00022960"/>
    </source>
</evidence>
<dbReference type="PANTHER" id="PTHR41533:SF2">
    <property type="entry name" value="BLR7131 PROTEIN"/>
    <property type="match status" value="1"/>
</dbReference>
<evidence type="ECO:0000256" key="8">
    <source>
        <dbReference type="SAM" id="SignalP"/>
    </source>
</evidence>
<evidence type="ECO:0000256" key="2">
    <source>
        <dbReference type="ARBA" id="ARBA00005992"/>
    </source>
</evidence>
<name>A0A5N3PHY8_9HYPH</name>
<sequence length="590" mass="64725">MRSLRKTVPVLGLIGSVSLFSLTAVVADEYPVLPDQLPILVEPAQPSFDDIASMPLPAPQDVAILPEPEPPAPVMINADDLSAPAPPIEIPLPDSDSALAAIKADWLRLAVEDRLADDAAMRELRLTGADRESLSAFYAASEQPLVWVRDGVWTPAAKAIVARLKAANEDGLVSTDYTLPDPGLAKDAAPAQWAHADLRLSASAILYARDARGGRIELSRISPLITAKLDLPQAGDVLARLSAAKDAGAVLVAYNPPHPTYQALRAELAKLRSNQPSQPTVRVPKGPILRVGMQDPRVPLIRAHFKIKQNGKDQNLYDERVATAVAEFQKAKGLPTNGVLNARTIAALSSQPRAVLESELISNMERWRWLPADLGARHIMVNVPEYRLRLVERGDVVHETRVIVGKEQTQTPIFSENMKYLVVNPSWTLPPSIIKKEFLPALAADPDYAARKGYRVIRKGNRISVQQPPGARNALGLIKFMFPNDHAVYLHDTPNRNLFSAGKRAFSHGCVRVDQPFQLAEEILGQDDKWSEKTLRGLVGKGERYVHLKRPLPVHLTYFTLSVDENGALKSFDDLYGFDRKVRAALGLPS</sequence>
<reference evidence="10 11" key="1">
    <citation type="journal article" date="2019" name="Microorganisms">
        <title>Genome Insights into the Novel Species Microvirga brassicacearum, a Rapeseed Endophyte with Biotechnological Potential.</title>
        <authorList>
            <person name="Jimenez-Gomez A."/>
            <person name="Saati-Santamaria Z."/>
            <person name="Igual J.M."/>
            <person name="Rivas R."/>
            <person name="Mateos P.F."/>
            <person name="Garcia-Fraile P."/>
        </authorList>
    </citation>
    <scope>NUCLEOTIDE SEQUENCE [LARGE SCALE GENOMIC DNA]</scope>
    <source>
        <strain evidence="10 11">CDVBN77</strain>
    </source>
</reference>
<proteinExistence type="inferred from homology"/>
<dbReference type="GO" id="GO:0016740">
    <property type="term" value="F:transferase activity"/>
    <property type="evidence" value="ECO:0007669"/>
    <property type="project" value="UniProtKB-KW"/>
</dbReference>
<dbReference type="EMBL" id="VCMV01000003">
    <property type="protein sequence ID" value="KAB0269273.1"/>
    <property type="molecule type" value="Genomic_DNA"/>
</dbReference>
<evidence type="ECO:0000256" key="6">
    <source>
        <dbReference type="ARBA" id="ARBA00023316"/>
    </source>
</evidence>
<dbReference type="InterPro" id="IPR052905">
    <property type="entry name" value="LD-transpeptidase_YkuD-like"/>
</dbReference>
<dbReference type="Pfam" id="PF01471">
    <property type="entry name" value="PG_binding_1"/>
    <property type="match status" value="1"/>
</dbReference>
<dbReference type="Pfam" id="PF03734">
    <property type="entry name" value="YkuD"/>
    <property type="match status" value="1"/>
</dbReference>
<keyword evidence="5 7" id="KW-0573">Peptidoglycan synthesis</keyword>
<feature type="active site" description="Proton donor/acceptor" evidence="7">
    <location>
        <position position="491"/>
    </location>
</feature>
<gene>
    <name evidence="10" type="ORF">FEZ63_02180</name>
</gene>
<evidence type="ECO:0000313" key="11">
    <source>
        <dbReference type="Proteomes" id="UP000325684"/>
    </source>
</evidence>
<dbReference type="InterPro" id="IPR038063">
    <property type="entry name" value="Transpep_catalytic_dom"/>
</dbReference>
<keyword evidence="4 7" id="KW-0133">Cell shape</keyword>
<feature type="active site" description="Nucleophile" evidence="7">
    <location>
        <position position="510"/>
    </location>
</feature>
<dbReference type="Gene3D" id="2.40.440.10">
    <property type="entry name" value="L,D-transpeptidase catalytic domain-like"/>
    <property type="match status" value="1"/>
</dbReference>
<dbReference type="GO" id="GO:0004180">
    <property type="term" value="F:carboxypeptidase activity"/>
    <property type="evidence" value="ECO:0007669"/>
    <property type="project" value="UniProtKB-ARBA"/>
</dbReference>
<dbReference type="OrthoDB" id="9778545at2"/>
<organism evidence="10 11">
    <name type="scientific">Microvirga brassicacearum</name>
    <dbReference type="NCBI Taxonomy" id="2580413"/>
    <lineage>
        <taxon>Bacteria</taxon>
        <taxon>Pseudomonadati</taxon>
        <taxon>Pseudomonadota</taxon>
        <taxon>Alphaproteobacteria</taxon>
        <taxon>Hyphomicrobiales</taxon>
        <taxon>Methylobacteriaceae</taxon>
        <taxon>Microvirga</taxon>
    </lineage>
</organism>
<evidence type="ECO:0000259" key="9">
    <source>
        <dbReference type="PROSITE" id="PS52029"/>
    </source>
</evidence>
<dbReference type="InterPro" id="IPR005490">
    <property type="entry name" value="LD_TPept_cat_dom"/>
</dbReference>
<feature type="domain" description="L,D-TPase catalytic" evidence="9">
    <location>
        <begin position="377"/>
        <end position="548"/>
    </location>
</feature>
<keyword evidence="8" id="KW-0732">Signal</keyword>
<comment type="similarity">
    <text evidence="2">Belongs to the YkuD family.</text>
</comment>
<dbReference type="InterPro" id="IPR036365">
    <property type="entry name" value="PGBD-like_sf"/>
</dbReference>
<feature type="signal peptide" evidence="8">
    <location>
        <begin position="1"/>
        <end position="27"/>
    </location>
</feature>
<dbReference type="GO" id="GO:0009252">
    <property type="term" value="P:peptidoglycan biosynthetic process"/>
    <property type="evidence" value="ECO:0007669"/>
    <property type="project" value="UniProtKB-UniPathway"/>
</dbReference>
<dbReference type="PANTHER" id="PTHR41533">
    <property type="entry name" value="L,D-TRANSPEPTIDASE HI_1667-RELATED"/>
    <property type="match status" value="1"/>
</dbReference>
<comment type="pathway">
    <text evidence="1 7">Cell wall biogenesis; peptidoglycan biosynthesis.</text>
</comment>
<dbReference type="AlphaFoldDB" id="A0A5N3PHY8"/>
<protein>
    <submittedName>
        <fullName evidence="10">Murein L,D-transpeptidase</fullName>
    </submittedName>
</protein>
<evidence type="ECO:0000256" key="5">
    <source>
        <dbReference type="ARBA" id="ARBA00022984"/>
    </source>
</evidence>
<dbReference type="SUPFAM" id="SSF47090">
    <property type="entry name" value="PGBD-like"/>
    <property type="match status" value="1"/>
</dbReference>
<dbReference type="Pfam" id="PF20142">
    <property type="entry name" value="Scaffold"/>
    <property type="match status" value="1"/>
</dbReference>
<dbReference type="CDD" id="cd16913">
    <property type="entry name" value="YkuD_like"/>
    <property type="match status" value="1"/>
</dbReference>
<keyword evidence="6 7" id="KW-0961">Cell wall biogenesis/degradation</keyword>